<evidence type="ECO:0000313" key="3">
    <source>
        <dbReference type="Proteomes" id="UP000007360"/>
    </source>
</evidence>
<organism evidence="2 3">
    <name type="scientific">Methanobacterium formicicum (strain DSM 3637 / PP1)</name>
    <dbReference type="NCBI Taxonomy" id="1204725"/>
    <lineage>
        <taxon>Archaea</taxon>
        <taxon>Methanobacteriati</taxon>
        <taxon>Methanobacteriota</taxon>
        <taxon>Methanomada group</taxon>
        <taxon>Methanobacteria</taxon>
        <taxon>Methanobacteriales</taxon>
        <taxon>Methanobacteriaceae</taxon>
        <taxon>Methanobacterium</taxon>
    </lineage>
</organism>
<evidence type="ECO:0000313" key="2">
    <source>
        <dbReference type="EMBL" id="EKF85199.1"/>
    </source>
</evidence>
<protein>
    <submittedName>
        <fullName evidence="2">Uncharacterized protein</fullName>
    </submittedName>
</protein>
<dbReference type="EMBL" id="AMPO01000009">
    <property type="protein sequence ID" value="EKF85199.1"/>
    <property type="molecule type" value="Genomic_DNA"/>
</dbReference>
<keyword evidence="1" id="KW-1133">Transmembrane helix</keyword>
<accession>K2RA49</accession>
<feature type="transmembrane region" description="Helical" evidence="1">
    <location>
        <begin position="5"/>
        <end position="26"/>
    </location>
</feature>
<dbReference type="Proteomes" id="UP000007360">
    <property type="component" value="Unassembled WGS sequence"/>
</dbReference>
<dbReference type="AlphaFoldDB" id="K2RA49"/>
<name>K2RA49_METFP</name>
<keyword evidence="1" id="KW-0472">Membrane</keyword>
<reference evidence="2 3" key="1">
    <citation type="journal article" date="2012" name="J. Bacteriol.">
        <title>Draft genome sequence of Methanobacterium formicicum DSM 3637, an archaebacterium isolated from the methane producer amoeba Pelomyxa palustris.</title>
        <authorList>
            <person name="Gutierrez G."/>
        </authorList>
    </citation>
    <scope>NUCLEOTIDE SEQUENCE [LARGE SCALE GENOMIC DNA]</scope>
    <source>
        <strain evidence="3">DSM 3637 / PP1</strain>
    </source>
</reference>
<gene>
    <name evidence="2" type="ORF">A994_09968</name>
</gene>
<proteinExistence type="predicted"/>
<dbReference type="RefSeq" id="WP_004031431.1">
    <property type="nucleotide sequence ID" value="NZ_AMPO01000009.1"/>
</dbReference>
<evidence type="ECO:0000256" key="1">
    <source>
        <dbReference type="SAM" id="Phobius"/>
    </source>
</evidence>
<dbReference type="OrthoDB" id="76191at2157"/>
<sequence length="396" mass="42477">MRRSLLNPILAFGALIILIIGISYVGNTIEGYVPPQKPQEITSISIGDTVTTGMDVVDDSKIRKVAFLYHPDYLNELFQTGNYLQAITGLLTGSIETPVSEFIGANISPQGIAQGFEGPGFLSVQGQQLVVTAPQTFVWGYKTTYTVGIKTSNGLEIRTGGKNGKVVNVISESDINNNTVPHDYVSVSTTKKWYSNADTGDYIIMDYSLNGFNDGRNPITPDNIKKFFGQSVVDYMENYPSGSPIMAYSGSQSETTVASYSESLGSYPEYGDAARSYNAKQFATGWNGTIIPPKTSSSGKLNIGYQPIADPNATSTGGYATHGVCPAGRSLRGAVTSLGLGLPSGMAWGELSVPYGVSPTEGIKIYNSQNYPIKILMWTEGSDSSTVIYTRIVKLG</sequence>
<keyword evidence="3" id="KW-1185">Reference proteome</keyword>
<keyword evidence="1" id="KW-0812">Transmembrane</keyword>
<comment type="caution">
    <text evidence="2">The sequence shown here is derived from an EMBL/GenBank/DDBJ whole genome shotgun (WGS) entry which is preliminary data.</text>
</comment>
<dbReference type="PATRIC" id="fig|1204725.3.peg.2005"/>